<keyword evidence="2" id="KW-1185">Reference proteome</keyword>
<name>A0ACD1E571_9MICO</name>
<dbReference type="Proteomes" id="UP000681794">
    <property type="component" value="Chromosome"/>
</dbReference>
<evidence type="ECO:0000313" key="1">
    <source>
        <dbReference type="EMBL" id="QWS33832.1"/>
    </source>
</evidence>
<protein>
    <submittedName>
        <fullName evidence="1">TetR/AcrR family transcriptional regulator</fullName>
    </submittedName>
</protein>
<proteinExistence type="predicted"/>
<gene>
    <name evidence="1" type="ORF">KM842_01025</name>
</gene>
<reference evidence="1" key="1">
    <citation type="submission" date="2021-06" db="EMBL/GenBank/DDBJ databases">
        <authorList>
            <person name="Ellington A.J."/>
            <person name="Bryan N.C."/>
            <person name="Christner B.C."/>
            <person name="Reisch C.R."/>
        </authorList>
    </citation>
    <scope>NUCLEOTIDE SEQUENCE</scope>
    <source>
        <strain evidence="1">L6-1</strain>
    </source>
</reference>
<accession>A0ACD1E571</accession>
<evidence type="ECO:0000313" key="2">
    <source>
        <dbReference type="Proteomes" id="UP000681794"/>
    </source>
</evidence>
<organism evidence="1 2">
    <name type="scientific">Curtobacterium aetherium</name>
    <dbReference type="NCBI Taxonomy" id="2841594"/>
    <lineage>
        <taxon>Bacteria</taxon>
        <taxon>Bacillati</taxon>
        <taxon>Actinomycetota</taxon>
        <taxon>Actinomycetes</taxon>
        <taxon>Micrococcales</taxon>
        <taxon>Microbacteriaceae</taxon>
        <taxon>Curtobacterium</taxon>
    </lineage>
</organism>
<dbReference type="EMBL" id="CP076544">
    <property type="protein sequence ID" value="QWS33832.1"/>
    <property type="molecule type" value="Genomic_DNA"/>
</dbReference>
<sequence length="215" mass="22615">MSTTTSMSSRGTDRRGAILEAAAVEFDERGFGAASIAGIAKTAEVSQGALHFHFRTKQAIALGVIDEQNARTFAAVTFDDASPLGGLVQASRTIAGLLLDDPVVRAGIRLSLENRVFSGATSAFYDQWVASVVDVFRLAVAAGEVDTTISAEALGATVVPWFTGVQLVSDVRAARADLLPAVGTMWRVLAHACVVPAHRDRLLAVVDRTFACPTA</sequence>